<evidence type="ECO:0008006" key="4">
    <source>
        <dbReference type="Google" id="ProtNLM"/>
    </source>
</evidence>
<keyword evidence="1" id="KW-1133">Transmembrane helix</keyword>
<dbReference type="EMBL" id="KZ559125">
    <property type="protein sequence ID" value="PLB40250.1"/>
    <property type="molecule type" value="Genomic_DNA"/>
</dbReference>
<keyword evidence="3" id="KW-1185">Reference proteome</keyword>
<feature type="transmembrane region" description="Helical" evidence="1">
    <location>
        <begin position="76"/>
        <end position="97"/>
    </location>
</feature>
<name>A0A2I2FI10_ASPCN</name>
<gene>
    <name evidence="2" type="ORF">BDW47DRAFT_123755</name>
</gene>
<proteinExistence type="predicted"/>
<dbReference type="GeneID" id="36523277"/>
<dbReference type="RefSeq" id="XP_024674262.1">
    <property type="nucleotide sequence ID" value="XM_024816117.1"/>
</dbReference>
<keyword evidence="1" id="KW-0812">Transmembrane</keyword>
<dbReference type="AlphaFoldDB" id="A0A2I2FI10"/>
<sequence>MTVGSGYSISGFITEAELYSDLILGPRRGRPQTTRRWCKQYYQFFLAQGIIGVNSMGLSLAPALSSTAQYFQKKRAAAMEITIAGFSFSGVIFPAALKRMVDSSLGFAWAA</sequence>
<keyword evidence="1" id="KW-0472">Membrane</keyword>
<accession>A0A2I2FI10</accession>
<protein>
    <recommendedName>
        <fullName evidence="4">Major facilitator superfamily (MFS) profile domain-containing protein</fullName>
    </recommendedName>
</protein>
<evidence type="ECO:0000313" key="2">
    <source>
        <dbReference type="EMBL" id="PLB40250.1"/>
    </source>
</evidence>
<reference evidence="2 3" key="1">
    <citation type="submission" date="2017-12" db="EMBL/GenBank/DDBJ databases">
        <authorList>
            <consortium name="DOE Joint Genome Institute"/>
            <person name="Haridas S."/>
            <person name="Kjaerbolling I."/>
            <person name="Vesth T.C."/>
            <person name="Frisvad J.C."/>
            <person name="Nybo J.L."/>
            <person name="Theobald S."/>
            <person name="Kuo A."/>
            <person name="Bowyer P."/>
            <person name="Matsuda Y."/>
            <person name="Mondo S."/>
            <person name="Lyhne E.K."/>
            <person name="Kogle M.E."/>
            <person name="Clum A."/>
            <person name="Lipzen A."/>
            <person name="Salamov A."/>
            <person name="Ngan C.Y."/>
            <person name="Daum C."/>
            <person name="Chiniquy J."/>
            <person name="Barry K."/>
            <person name="LaButti K."/>
            <person name="Simmons B.A."/>
            <person name="Magnuson J.K."/>
            <person name="Mortensen U.H."/>
            <person name="Larsen T.O."/>
            <person name="Grigoriev I.V."/>
            <person name="Baker S.E."/>
            <person name="Andersen M.R."/>
            <person name="Nordberg H.P."/>
            <person name="Cantor M.N."/>
            <person name="Hua S.X."/>
        </authorList>
    </citation>
    <scope>NUCLEOTIDE SEQUENCE [LARGE SCALE GENOMIC DNA]</scope>
    <source>
        <strain evidence="2 3">CBS 102.13</strain>
    </source>
</reference>
<evidence type="ECO:0000313" key="3">
    <source>
        <dbReference type="Proteomes" id="UP000234585"/>
    </source>
</evidence>
<organism evidence="2 3">
    <name type="scientific">Aspergillus candidus</name>
    <dbReference type="NCBI Taxonomy" id="41067"/>
    <lineage>
        <taxon>Eukaryota</taxon>
        <taxon>Fungi</taxon>
        <taxon>Dikarya</taxon>
        <taxon>Ascomycota</taxon>
        <taxon>Pezizomycotina</taxon>
        <taxon>Eurotiomycetes</taxon>
        <taxon>Eurotiomycetidae</taxon>
        <taxon>Eurotiales</taxon>
        <taxon>Aspergillaceae</taxon>
        <taxon>Aspergillus</taxon>
        <taxon>Aspergillus subgen. Circumdati</taxon>
    </lineage>
</organism>
<dbReference type="Proteomes" id="UP000234585">
    <property type="component" value="Unassembled WGS sequence"/>
</dbReference>
<evidence type="ECO:0000256" key="1">
    <source>
        <dbReference type="SAM" id="Phobius"/>
    </source>
</evidence>
<dbReference type="OrthoDB" id="6499973at2759"/>
<feature type="transmembrane region" description="Helical" evidence="1">
    <location>
        <begin position="41"/>
        <end position="64"/>
    </location>
</feature>